<dbReference type="AlphaFoldDB" id="A0A2S9YNX1"/>
<dbReference type="PANTHER" id="PTHR23521:SF3">
    <property type="entry name" value="MFS TRANSPORTER"/>
    <property type="match status" value="1"/>
</dbReference>
<keyword evidence="2 4" id="KW-1133">Transmembrane helix</keyword>
<proteinExistence type="predicted"/>
<evidence type="ECO:0000256" key="3">
    <source>
        <dbReference type="ARBA" id="ARBA00023136"/>
    </source>
</evidence>
<dbReference type="EMBL" id="PVNL01000068">
    <property type="protein sequence ID" value="PRQ06793.1"/>
    <property type="molecule type" value="Genomic_DNA"/>
</dbReference>
<name>A0A2S9YNX1_9BACT</name>
<feature type="transmembrane region" description="Helical" evidence="4">
    <location>
        <begin position="103"/>
        <end position="123"/>
    </location>
</feature>
<dbReference type="OrthoDB" id="5412728at2"/>
<feature type="transmembrane region" description="Helical" evidence="4">
    <location>
        <begin position="370"/>
        <end position="391"/>
    </location>
</feature>
<feature type="transmembrane region" description="Helical" evidence="4">
    <location>
        <begin position="254"/>
        <end position="275"/>
    </location>
</feature>
<feature type="transmembrane region" description="Helical" evidence="4">
    <location>
        <begin position="12"/>
        <end position="34"/>
    </location>
</feature>
<dbReference type="PROSITE" id="PS50850">
    <property type="entry name" value="MFS"/>
    <property type="match status" value="1"/>
</dbReference>
<dbReference type="InterPro" id="IPR011701">
    <property type="entry name" value="MFS"/>
</dbReference>
<protein>
    <submittedName>
        <fullName evidence="6">Major Facilitator Superfamily protein</fullName>
    </submittedName>
</protein>
<accession>A0A2S9YNX1</accession>
<dbReference type="Proteomes" id="UP000238823">
    <property type="component" value="Unassembled WGS sequence"/>
</dbReference>
<dbReference type="GO" id="GO:0005886">
    <property type="term" value="C:plasma membrane"/>
    <property type="evidence" value="ECO:0007669"/>
    <property type="project" value="TreeGrafter"/>
</dbReference>
<keyword evidence="1 4" id="KW-0812">Transmembrane</keyword>
<evidence type="ECO:0000313" key="7">
    <source>
        <dbReference type="Proteomes" id="UP000238823"/>
    </source>
</evidence>
<feature type="transmembrane region" description="Helical" evidence="4">
    <location>
        <begin position="167"/>
        <end position="187"/>
    </location>
</feature>
<dbReference type="InterPro" id="IPR020846">
    <property type="entry name" value="MFS_dom"/>
</dbReference>
<evidence type="ECO:0000256" key="2">
    <source>
        <dbReference type="ARBA" id="ARBA00022989"/>
    </source>
</evidence>
<evidence type="ECO:0000313" key="6">
    <source>
        <dbReference type="EMBL" id="PRQ06793.1"/>
    </source>
</evidence>
<feature type="transmembrane region" description="Helical" evidence="4">
    <location>
        <begin position="79"/>
        <end position="97"/>
    </location>
</feature>
<feature type="transmembrane region" description="Helical" evidence="4">
    <location>
        <begin position="54"/>
        <end position="72"/>
    </location>
</feature>
<feature type="transmembrane region" description="Helical" evidence="4">
    <location>
        <begin position="135"/>
        <end position="161"/>
    </location>
</feature>
<keyword evidence="3 4" id="KW-0472">Membrane</keyword>
<dbReference type="Pfam" id="PF07690">
    <property type="entry name" value="MFS_1"/>
    <property type="match status" value="1"/>
</dbReference>
<reference evidence="6 7" key="1">
    <citation type="submission" date="2018-03" db="EMBL/GenBank/DDBJ databases">
        <title>Draft Genome Sequences of the Obligatory Marine Myxobacteria Enhygromyxa salina SWB007.</title>
        <authorList>
            <person name="Poehlein A."/>
            <person name="Moghaddam J.A."/>
            <person name="Harms H."/>
            <person name="Alanjari M."/>
            <person name="Koenig G.M."/>
            <person name="Daniel R."/>
            <person name="Schaeberle T.F."/>
        </authorList>
    </citation>
    <scope>NUCLEOTIDE SEQUENCE [LARGE SCALE GENOMIC DNA]</scope>
    <source>
        <strain evidence="6 7">SWB007</strain>
    </source>
</reference>
<feature type="domain" description="Major facilitator superfamily (MFS) profile" evidence="5">
    <location>
        <begin position="212"/>
        <end position="400"/>
    </location>
</feature>
<gene>
    <name evidence="6" type="ORF">ENSA7_35180</name>
</gene>
<dbReference type="Gene3D" id="1.20.1250.20">
    <property type="entry name" value="MFS general substrate transporter like domains"/>
    <property type="match status" value="1"/>
</dbReference>
<dbReference type="PANTHER" id="PTHR23521">
    <property type="entry name" value="TRANSPORTER MFS SUPERFAMILY"/>
    <property type="match status" value="1"/>
</dbReference>
<feature type="transmembrane region" description="Helical" evidence="4">
    <location>
        <begin position="284"/>
        <end position="303"/>
    </location>
</feature>
<evidence type="ECO:0000256" key="1">
    <source>
        <dbReference type="ARBA" id="ARBA00022692"/>
    </source>
</evidence>
<evidence type="ECO:0000259" key="5">
    <source>
        <dbReference type="PROSITE" id="PS50850"/>
    </source>
</evidence>
<evidence type="ECO:0000256" key="4">
    <source>
        <dbReference type="SAM" id="Phobius"/>
    </source>
</evidence>
<feature type="transmembrane region" description="Helical" evidence="4">
    <location>
        <begin position="216"/>
        <end position="234"/>
    </location>
</feature>
<comment type="caution">
    <text evidence="6">The sequence shown here is derived from an EMBL/GenBank/DDBJ whole genome shotgun (WGS) entry which is preliminary data.</text>
</comment>
<dbReference type="SUPFAM" id="SSF103473">
    <property type="entry name" value="MFS general substrate transporter"/>
    <property type="match status" value="1"/>
</dbReference>
<dbReference type="GO" id="GO:0022857">
    <property type="term" value="F:transmembrane transporter activity"/>
    <property type="evidence" value="ECO:0007669"/>
    <property type="project" value="InterPro"/>
</dbReference>
<dbReference type="InterPro" id="IPR036259">
    <property type="entry name" value="MFS_trans_sf"/>
</dbReference>
<dbReference type="RefSeq" id="WP_106090496.1">
    <property type="nucleotide sequence ID" value="NZ_PVNL01000068.1"/>
</dbReference>
<sequence length="400" mass="42259">MTAAEQVSAKRALVVISIGVLLASSTWLSGTAAARELARVWALSPSEAARLTSATQWGFIAGTLVYAATNLADRFDARRVFCGSAVLGACFNLGFAWLSDGLWSALVLRFATGMTLAGVYPVGMKLIAGWYREGLGWRLGVMVGCLTLGTAFPFGVAALGLALDWRALASIASIASVVGGLLVRLGCDEGPLLRTRARLDLRVVGRVFRHRPFRDAAFGYFGHMWELYALWSLTAVWLDARFAAANAGAWAERVSLLAFATVGVGALGCVAGGLLSRRLGERKVALIALTGSGVACLISGFAFELPPGWLTVFLLAWGVLVVADSPQFSALAARHAPSEYTGTALTIQNGLGFAISTVSIQLVPRLAELVGWRWVFAVLAIGPMVGVYFTARGRDDATAA</sequence>
<organism evidence="6 7">
    <name type="scientific">Enhygromyxa salina</name>
    <dbReference type="NCBI Taxonomy" id="215803"/>
    <lineage>
        <taxon>Bacteria</taxon>
        <taxon>Pseudomonadati</taxon>
        <taxon>Myxococcota</taxon>
        <taxon>Polyangia</taxon>
        <taxon>Nannocystales</taxon>
        <taxon>Nannocystaceae</taxon>
        <taxon>Enhygromyxa</taxon>
    </lineage>
</organism>